<organism evidence="3">
    <name type="scientific">marine sediment metagenome</name>
    <dbReference type="NCBI Taxonomy" id="412755"/>
    <lineage>
        <taxon>unclassified sequences</taxon>
        <taxon>metagenomes</taxon>
        <taxon>ecological metagenomes</taxon>
    </lineage>
</organism>
<feature type="region of interest" description="Disordered" evidence="1">
    <location>
        <begin position="44"/>
        <end position="63"/>
    </location>
</feature>
<dbReference type="AlphaFoldDB" id="X1CPP4"/>
<name>X1CPP4_9ZZZZ</name>
<dbReference type="GO" id="GO:0006313">
    <property type="term" value="P:DNA transposition"/>
    <property type="evidence" value="ECO:0007669"/>
    <property type="project" value="InterPro"/>
</dbReference>
<gene>
    <name evidence="3" type="ORF">S01H4_26604</name>
</gene>
<feature type="domain" description="Transposase IS4-like" evidence="2">
    <location>
        <begin position="67"/>
        <end position="157"/>
    </location>
</feature>
<dbReference type="GO" id="GO:0004803">
    <property type="term" value="F:transposase activity"/>
    <property type="evidence" value="ECO:0007669"/>
    <property type="project" value="InterPro"/>
</dbReference>
<evidence type="ECO:0000313" key="3">
    <source>
        <dbReference type="EMBL" id="GAG86226.1"/>
    </source>
</evidence>
<accession>X1CPP4</accession>
<protein>
    <recommendedName>
        <fullName evidence="2">Transposase IS4-like domain-containing protein</fullName>
    </recommendedName>
</protein>
<dbReference type="GO" id="GO:0003677">
    <property type="term" value="F:DNA binding"/>
    <property type="evidence" value="ECO:0007669"/>
    <property type="project" value="InterPro"/>
</dbReference>
<dbReference type="InterPro" id="IPR002559">
    <property type="entry name" value="Transposase_11"/>
</dbReference>
<feature type="non-terminal residue" evidence="3">
    <location>
        <position position="1"/>
    </location>
</feature>
<reference evidence="3" key="1">
    <citation type="journal article" date="2014" name="Front. Microbiol.">
        <title>High frequency of phylogenetically diverse reductive dehalogenase-homologous genes in deep subseafloor sedimentary metagenomes.</title>
        <authorList>
            <person name="Kawai M."/>
            <person name="Futagami T."/>
            <person name="Toyoda A."/>
            <person name="Takaki Y."/>
            <person name="Nishi S."/>
            <person name="Hori S."/>
            <person name="Arai W."/>
            <person name="Tsubouchi T."/>
            <person name="Morono Y."/>
            <person name="Uchiyama I."/>
            <person name="Ito T."/>
            <person name="Fujiyama A."/>
            <person name="Inagaki F."/>
            <person name="Takami H."/>
        </authorList>
    </citation>
    <scope>NUCLEOTIDE SEQUENCE</scope>
    <source>
        <strain evidence="3">Expedition CK06-06</strain>
    </source>
</reference>
<comment type="caution">
    <text evidence="3">The sequence shown here is derived from an EMBL/GenBank/DDBJ whole genome shotgun (WGS) entry which is preliminary data.</text>
</comment>
<dbReference type="EMBL" id="BART01012857">
    <property type="protein sequence ID" value="GAG86226.1"/>
    <property type="molecule type" value="Genomic_DNA"/>
</dbReference>
<feature type="non-terminal residue" evidence="3">
    <location>
        <position position="260"/>
    </location>
</feature>
<proteinExistence type="predicted"/>
<evidence type="ECO:0000256" key="1">
    <source>
        <dbReference type="SAM" id="MobiDB-lite"/>
    </source>
</evidence>
<evidence type="ECO:0000259" key="2">
    <source>
        <dbReference type="Pfam" id="PF01609"/>
    </source>
</evidence>
<dbReference type="Pfam" id="PF01609">
    <property type="entry name" value="DDE_Tnp_1"/>
    <property type="match status" value="1"/>
</dbReference>
<sequence>PHIGRLQEIFDTIVRKLGRAVPDLGRDTAGDSTWLHGRHKSGAAAVKSEQAQGLPQPAGGRKEYTDDEGQVTHVVEWFGYKLHLLVDAKHEVALAYEITSTKAGDGETLPNLLDQAQNNLPKKRIQTLAYDKAADDNKVHRLLSKARIKPLIQNRSLWKEEHEKMLPGHDGNSNVVYDESGTLHCYDRTSDPIVRHRMSYIGHEPSRQTLKYRCPARHEGWECPNDAKCNAGKKYGKTVRVKQSIDLRRFPPIPRATKKS</sequence>